<evidence type="ECO:0000256" key="4">
    <source>
        <dbReference type="PROSITE-ProRule" id="PRU00600"/>
    </source>
</evidence>
<sequence length="645" mass="72152">MSTSIRRIPLSSNPNAANSPMRASAAALLAAKKGHSHAEVLREEPYGQPPPAKRQMIERSVASPTPSRSTRILVRRAVSRAASRATVGTGTSTSTTQRTSRAISRKSTEEDVNAMRQWHSNIRARFPNMVFYFESIPDDVCSKLAKQVARLGAREEKFFSIDITHVVTSRPIPSEKAPQDGNEANADAERPQTIDPSLLNRNIDSTNSVRRKPVFDTVSKRRPIIQDQEVKPPKARNTDVLHRARDMGKKIWSLEKLQKILPMALDPEPNLSAFLGHGRETVQSASKVSEKDDVLQLIRNERVPTFSSKDLYQLKEPYIYVYDIDEKTRPIMVREYQKVADPKDGDWPQFRSASHGRCPFVQDNYDFRGRANREEARAKGRVAKVVAETAAADTKPAEATQTNPKPATGKRTLTQMEDGHNRGVAALRANEPFDRSRVSNPPSLDFRSQNAFMSHAKVGRFLAGEPVASGVQPSNVTSAIRSQMISSTTGGLGAKAGTSKEIHGLQRRVVLQKASTPALSQDLSSRRMAEMSHDSNTFTRSASASMTTNRKLDTVDEEETARQREKLRRTASAPTTLPKQNRDPKPGYCENCQDKFPDFEAHIVSRRHRRFADNDDNWAQLDALLAQLKRVPRCRRHAEETPIWQ</sequence>
<dbReference type="VEuPathDB" id="FungiDB:MMYC01_203919"/>
<dbReference type="InterPro" id="IPR036420">
    <property type="entry name" value="BRCT_dom_sf"/>
</dbReference>
<feature type="compositionally biased region" description="Basic and acidic residues" evidence="5">
    <location>
        <begin position="524"/>
        <end position="533"/>
    </location>
</feature>
<dbReference type="InterPro" id="IPR051590">
    <property type="entry name" value="Replication_Regulatory_Kinase"/>
</dbReference>
<feature type="compositionally biased region" description="Polar residues" evidence="5">
    <location>
        <begin position="534"/>
        <end position="549"/>
    </location>
</feature>
<feature type="compositionally biased region" description="Low complexity" evidence="5">
    <location>
        <begin position="9"/>
        <end position="21"/>
    </location>
</feature>
<organism evidence="7 8">
    <name type="scientific">Madurella mycetomatis</name>
    <dbReference type="NCBI Taxonomy" id="100816"/>
    <lineage>
        <taxon>Eukaryota</taxon>
        <taxon>Fungi</taxon>
        <taxon>Dikarya</taxon>
        <taxon>Ascomycota</taxon>
        <taxon>Pezizomycotina</taxon>
        <taxon>Sordariomycetes</taxon>
        <taxon>Sordariomycetidae</taxon>
        <taxon>Sordariales</taxon>
        <taxon>Sordariales incertae sedis</taxon>
        <taxon>Madurella</taxon>
    </lineage>
</organism>
<dbReference type="AlphaFoldDB" id="A0A175WC01"/>
<dbReference type="Pfam" id="PF22437">
    <property type="entry name" value="DBF4_BRCT"/>
    <property type="match status" value="1"/>
</dbReference>
<dbReference type="Proteomes" id="UP000078237">
    <property type="component" value="Unassembled WGS sequence"/>
</dbReference>
<proteinExistence type="predicted"/>
<dbReference type="Pfam" id="PF08630">
    <property type="entry name" value="Dfp1_Him1_M"/>
    <property type="match status" value="1"/>
</dbReference>
<feature type="region of interest" description="Disordered" evidence="5">
    <location>
        <begin position="170"/>
        <end position="191"/>
    </location>
</feature>
<dbReference type="SMART" id="SM00586">
    <property type="entry name" value="ZnF_DBF"/>
    <property type="match status" value="1"/>
</dbReference>
<feature type="compositionally biased region" description="Basic and acidic residues" evidence="5">
    <location>
        <begin position="550"/>
        <end position="564"/>
    </location>
</feature>
<evidence type="ECO:0000256" key="2">
    <source>
        <dbReference type="ARBA" id="ARBA00022771"/>
    </source>
</evidence>
<dbReference type="GO" id="GO:0043539">
    <property type="term" value="F:protein serine/threonine kinase activator activity"/>
    <property type="evidence" value="ECO:0007669"/>
    <property type="project" value="TreeGrafter"/>
</dbReference>
<dbReference type="Gene3D" id="6.10.250.3410">
    <property type="entry name" value="DBF zinc finger"/>
    <property type="match status" value="1"/>
</dbReference>
<dbReference type="Gene3D" id="3.40.50.10190">
    <property type="entry name" value="BRCT domain"/>
    <property type="match status" value="1"/>
</dbReference>
<keyword evidence="8" id="KW-1185">Reference proteome</keyword>
<dbReference type="STRING" id="100816.A0A175WC01"/>
<dbReference type="PANTHER" id="PTHR15375">
    <property type="entry name" value="ACTIVATOR OF S-PHASE KINASE-RELATED"/>
    <property type="match status" value="1"/>
</dbReference>
<evidence type="ECO:0000256" key="3">
    <source>
        <dbReference type="ARBA" id="ARBA00022833"/>
    </source>
</evidence>
<feature type="compositionally biased region" description="Low complexity" evidence="5">
    <location>
        <begin position="79"/>
        <end position="102"/>
    </location>
</feature>
<dbReference type="InterPro" id="IPR013939">
    <property type="entry name" value="Regulatory_Dfp1/Him1"/>
</dbReference>
<dbReference type="InterPro" id="IPR055116">
    <property type="entry name" value="DBF4_BRCT"/>
</dbReference>
<feature type="compositionally biased region" description="Basic and acidic residues" evidence="5">
    <location>
        <begin position="36"/>
        <end position="45"/>
    </location>
</feature>
<dbReference type="PROSITE" id="PS51265">
    <property type="entry name" value="ZF_DBF4"/>
    <property type="match status" value="1"/>
</dbReference>
<evidence type="ECO:0000256" key="5">
    <source>
        <dbReference type="SAM" id="MobiDB-lite"/>
    </source>
</evidence>
<feature type="region of interest" description="Disordered" evidence="5">
    <location>
        <begin position="389"/>
        <end position="413"/>
    </location>
</feature>
<dbReference type="PANTHER" id="PTHR15375:SF26">
    <property type="entry name" value="PROTEIN CHIFFON"/>
    <property type="match status" value="1"/>
</dbReference>
<dbReference type="GO" id="GO:0003676">
    <property type="term" value="F:nucleic acid binding"/>
    <property type="evidence" value="ECO:0007669"/>
    <property type="project" value="InterPro"/>
</dbReference>
<keyword evidence="3" id="KW-0862">Zinc</keyword>
<dbReference type="FunFam" id="6.10.250.3410:FF:000001">
    <property type="entry name" value="Protein DBF4 homolog A"/>
    <property type="match status" value="1"/>
</dbReference>
<evidence type="ECO:0000259" key="6">
    <source>
        <dbReference type="PROSITE" id="PS51265"/>
    </source>
</evidence>
<accession>A0A175WC01</accession>
<feature type="domain" description="DBF4-type" evidence="6">
    <location>
        <begin position="582"/>
        <end position="631"/>
    </location>
</feature>
<dbReference type="SUPFAM" id="SSF52113">
    <property type="entry name" value="BRCT domain"/>
    <property type="match status" value="1"/>
</dbReference>
<evidence type="ECO:0000313" key="7">
    <source>
        <dbReference type="EMBL" id="KXX80760.1"/>
    </source>
</evidence>
<dbReference type="EMBL" id="LCTW02000051">
    <property type="protein sequence ID" value="KXX80760.1"/>
    <property type="molecule type" value="Genomic_DNA"/>
</dbReference>
<evidence type="ECO:0000256" key="1">
    <source>
        <dbReference type="ARBA" id="ARBA00022723"/>
    </source>
</evidence>
<protein>
    <submittedName>
        <fullName evidence="7">Hsk1-interacting molecule 1</fullName>
    </submittedName>
</protein>
<comment type="caution">
    <text evidence="7">The sequence shown here is derived from an EMBL/GenBank/DDBJ whole genome shotgun (WGS) entry which is preliminary data.</text>
</comment>
<dbReference type="GO" id="GO:0010571">
    <property type="term" value="P:positive regulation of nuclear cell cycle DNA replication"/>
    <property type="evidence" value="ECO:0007669"/>
    <property type="project" value="TreeGrafter"/>
</dbReference>
<reference evidence="7 8" key="1">
    <citation type="journal article" date="2016" name="Genome Announc.">
        <title>Genome Sequence of Madurella mycetomatis mm55, Isolated from a Human Mycetoma Case in Sudan.</title>
        <authorList>
            <person name="Smit S."/>
            <person name="Derks M.F."/>
            <person name="Bervoets S."/>
            <person name="Fahal A."/>
            <person name="van Leeuwen W."/>
            <person name="van Belkum A."/>
            <person name="van de Sande W.W."/>
        </authorList>
    </citation>
    <scope>NUCLEOTIDE SEQUENCE [LARGE SCALE GENOMIC DNA]</scope>
    <source>
        <strain evidence="8">mm55</strain>
    </source>
</reference>
<dbReference type="InterPro" id="IPR006572">
    <property type="entry name" value="Znf_DBF"/>
</dbReference>
<evidence type="ECO:0000313" key="8">
    <source>
        <dbReference type="Proteomes" id="UP000078237"/>
    </source>
</evidence>
<keyword evidence="1" id="KW-0479">Metal-binding</keyword>
<dbReference type="OrthoDB" id="21380at2759"/>
<feature type="compositionally biased region" description="Polar residues" evidence="5">
    <location>
        <begin position="399"/>
        <end position="413"/>
    </location>
</feature>
<feature type="region of interest" description="Disordered" evidence="5">
    <location>
        <begin position="34"/>
        <end position="108"/>
    </location>
</feature>
<gene>
    <name evidence="7" type="ORF">MMYC01_203919</name>
</gene>
<dbReference type="GO" id="GO:0031431">
    <property type="term" value="C:Dbf4-dependent protein kinase complex"/>
    <property type="evidence" value="ECO:0007669"/>
    <property type="project" value="TreeGrafter"/>
</dbReference>
<dbReference type="GO" id="GO:1901987">
    <property type="term" value="P:regulation of cell cycle phase transition"/>
    <property type="evidence" value="ECO:0007669"/>
    <property type="project" value="TreeGrafter"/>
</dbReference>
<dbReference type="Pfam" id="PF07535">
    <property type="entry name" value="zf-DBF"/>
    <property type="match status" value="1"/>
</dbReference>
<dbReference type="InterPro" id="IPR038545">
    <property type="entry name" value="Znf_DBF_sf"/>
</dbReference>
<name>A0A175WC01_9PEZI</name>
<dbReference type="GO" id="GO:0008270">
    <property type="term" value="F:zinc ion binding"/>
    <property type="evidence" value="ECO:0007669"/>
    <property type="project" value="UniProtKB-KW"/>
</dbReference>
<feature type="region of interest" description="Disordered" evidence="5">
    <location>
        <begin position="516"/>
        <end position="589"/>
    </location>
</feature>
<keyword evidence="2 4" id="KW-0863">Zinc-finger</keyword>
<feature type="region of interest" description="Disordered" evidence="5">
    <location>
        <begin position="1"/>
        <end position="21"/>
    </location>
</feature>